<evidence type="ECO:0000313" key="2">
    <source>
        <dbReference type="EMBL" id="KAK2716848.1"/>
    </source>
</evidence>
<accession>A0AA88L2U2</accession>
<evidence type="ECO:0000256" key="1">
    <source>
        <dbReference type="SAM" id="MobiDB-lite"/>
    </source>
</evidence>
<keyword evidence="3" id="KW-1185">Reference proteome</keyword>
<dbReference type="Proteomes" id="UP001187531">
    <property type="component" value="Unassembled WGS sequence"/>
</dbReference>
<evidence type="ECO:0000313" key="3">
    <source>
        <dbReference type="Proteomes" id="UP001187531"/>
    </source>
</evidence>
<name>A0AA88L2U2_ARTSF</name>
<proteinExistence type="predicted"/>
<dbReference type="EMBL" id="JAVRJZ010000011">
    <property type="protein sequence ID" value="KAK2716848.1"/>
    <property type="molecule type" value="Genomic_DNA"/>
</dbReference>
<organism evidence="2 3">
    <name type="scientific">Artemia franciscana</name>
    <name type="common">Brine shrimp</name>
    <name type="synonym">Artemia sanfranciscana</name>
    <dbReference type="NCBI Taxonomy" id="6661"/>
    <lineage>
        <taxon>Eukaryota</taxon>
        <taxon>Metazoa</taxon>
        <taxon>Ecdysozoa</taxon>
        <taxon>Arthropoda</taxon>
        <taxon>Crustacea</taxon>
        <taxon>Branchiopoda</taxon>
        <taxon>Anostraca</taxon>
        <taxon>Artemiidae</taxon>
        <taxon>Artemia</taxon>
    </lineage>
</organism>
<feature type="region of interest" description="Disordered" evidence="1">
    <location>
        <begin position="28"/>
        <end position="77"/>
    </location>
</feature>
<feature type="compositionally biased region" description="Polar residues" evidence="1">
    <location>
        <begin position="42"/>
        <end position="67"/>
    </location>
</feature>
<protein>
    <submittedName>
        <fullName evidence="2">Uncharacterized protein</fullName>
    </submittedName>
</protein>
<reference evidence="2" key="1">
    <citation type="submission" date="2023-07" db="EMBL/GenBank/DDBJ databases">
        <title>Chromosome-level genome assembly of Artemia franciscana.</title>
        <authorList>
            <person name="Jo E."/>
        </authorList>
    </citation>
    <scope>NUCLEOTIDE SEQUENCE</scope>
    <source>
        <tissue evidence="2">Whole body</tissue>
    </source>
</reference>
<sequence length="77" mass="8417">MTKDRDMALQPDIFTENDFLAFAVTDRPAPDALDPVEPGNTLAETSSTSGPEQSSIPISVSVMSEQVQPYPKPSRMY</sequence>
<comment type="caution">
    <text evidence="2">The sequence shown here is derived from an EMBL/GenBank/DDBJ whole genome shotgun (WGS) entry which is preliminary data.</text>
</comment>
<gene>
    <name evidence="2" type="ORF">QYM36_007108</name>
</gene>
<dbReference type="AlphaFoldDB" id="A0AA88L2U2"/>